<feature type="region of interest" description="Disordered" evidence="1">
    <location>
        <begin position="76"/>
        <end position="123"/>
    </location>
</feature>
<dbReference type="RefSeq" id="XP_033452937.1">
    <property type="nucleotide sequence ID" value="XM_033588565.1"/>
</dbReference>
<sequence length="172" mass="18362">MKREALRSMTSSPLPNAVYWAGSATQDIQVYAKSAEMITQRSKPHLCTLSARPTMSMSNSVGCTMTLGTAVEYHRTSTSPDQAFSPHQGPAGISYPPTPSYKKTSESQKRLSPSPSKHTAQAIPHTSLTDCGRSWLIACPCLSPGVGYGFVFASCSTVLLARLWGCVSGGMV</sequence>
<organism evidence="2 3">
    <name type="scientific">Didymella exigua CBS 183.55</name>
    <dbReference type="NCBI Taxonomy" id="1150837"/>
    <lineage>
        <taxon>Eukaryota</taxon>
        <taxon>Fungi</taxon>
        <taxon>Dikarya</taxon>
        <taxon>Ascomycota</taxon>
        <taxon>Pezizomycotina</taxon>
        <taxon>Dothideomycetes</taxon>
        <taxon>Pleosporomycetidae</taxon>
        <taxon>Pleosporales</taxon>
        <taxon>Pleosporineae</taxon>
        <taxon>Didymellaceae</taxon>
        <taxon>Didymella</taxon>
    </lineage>
</organism>
<evidence type="ECO:0000313" key="2">
    <source>
        <dbReference type="EMBL" id="KAF1932689.1"/>
    </source>
</evidence>
<name>A0A6A5RYU6_9PLEO</name>
<dbReference type="Proteomes" id="UP000800082">
    <property type="component" value="Unassembled WGS sequence"/>
</dbReference>
<protein>
    <submittedName>
        <fullName evidence="2">Uncharacterized protein</fullName>
    </submittedName>
</protein>
<gene>
    <name evidence="2" type="ORF">M421DRAFT_246842</name>
</gene>
<proteinExistence type="predicted"/>
<accession>A0A6A5RYU6</accession>
<keyword evidence="3" id="KW-1185">Reference proteome</keyword>
<evidence type="ECO:0000256" key="1">
    <source>
        <dbReference type="SAM" id="MobiDB-lite"/>
    </source>
</evidence>
<dbReference type="AlphaFoldDB" id="A0A6A5RYU6"/>
<feature type="compositionally biased region" description="Polar residues" evidence="1">
    <location>
        <begin position="110"/>
        <end position="123"/>
    </location>
</feature>
<dbReference type="GeneID" id="54346212"/>
<dbReference type="EMBL" id="ML978958">
    <property type="protein sequence ID" value="KAF1932689.1"/>
    <property type="molecule type" value="Genomic_DNA"/>
</dbReference>
<evidence type="ECO:0000313" key="3">
    <source>
        <dbReference type="Proteomes" id="UP000800082"/>
    </source>
</evidence>
<reference evidence="2" key="1">
    <citation type="journal article" date="2020" name="Stud. Mycol.">
        <title>101 Dothideomycetes genomes: a test case for predicting lifestyles and emergence of pathogens.</title>
        <authorList>
            <person name="Haridas S."/>
            <person name="Albert R."/>
            <person name="Binder M."/>
            <person name="Bloem J."/>
            <person name="Labutti K."/>
            <person name="Salamov A."/>
            <person name="Andreopoulos B."/>
            <person name="Baker S."/>
            <person name="Barry K."/>
            <person name="Bills G."/>
            <person name="Bluhm B."/>
            <person name="Cannon C."/>
            <person name="Castanera R."/>
            <person name="Culley D."/>
            <person name="Daum C."/>
            <person name="Ezra D."/>
            <person name="Gonzalez J."/>
            <person name="Henrissat B."/>
            <person name="Kuo A."/>
            <person name="Liang C."/>
            <person name="Lipzen A."/>
            <person name="Lutzoni F."/>
            <person name="Magnuson J."/>
            <person name="Mondo S."/>
            <person name="Nolan M."/>
            <person name="Ohm R."/>
            <person name="Pangilinan J."/>
            <person name="Park H.-J."/>
            <person name="Ramirez L."/>
            <person name="Alfaro M."/>
            <person name="Sun H."/>
            <person name="Tritt A."/>
            <person name="Yoshinaga Y."/>
            <person name="Zwiers L.-H."/>
            <person name="Turgeon B."/>
            <person name="Goodwin S."/>
            <person name="Spatafora J."/>
            <person name="Crous P."/>
            <person name="Grigoriev I."/>
        </authorList>
    </citation>
    <scope>NUCLEOTIDE SEQUENCE</scope>
    <source>
        <strain evidence="2">CBS 183.55</strain>
    </source>
</reference>